<feature type="domain" description="VanZ-like" evidence="2">
    <location>
        <begin position="324"/>
        <end position="447"/>
    </location>
</feature>
<feature type="transmembrane region" description="Helical" evidence="1">
    <location>
        <begin position="64"/>
        <end position="81"/>
    </location>
</feature>
<protein>
    <submittedName>
        <fullName evidence="3">VanZ like family protein</fullName>
    </submittedName>
</protein>
<organism evidence="3 4">
    <name type="scientific">Symmachiella dynata</name>
    <dbReference type="NCBI Taxonomy" id="2527995"/>
    <lineage>
        <taxon>Bacteria</taxon>
        <taxon>Pseudomonadati</taxon>
        <taxon>Planctomycetota</taxon>
        <taxon>Planctomycetia</taxon>
        <taxon>Planctomycetales</taxon>
        <taxon>Planctomycetaceae</taxon>
        <taxon>Symmachiella</taxon>
    </lineage>
</organism>
<feature type="transmembrane region" description="Helical" evidence="1">
    <location>
        <begin position="220"/>
        <end position="239"/>
    </location>
</feature>
<evidence type="ECO:0000256" key="1">
    <source>
        <dbReference type="SAM" id="Phobius"/>
    </source>
</evidence>
<feature type="transmembrane region" description="Helical" evidence="1">
    <location>
        <begin position="433"/>
        <end position="451"/>
    </location>
</feature>
<gene>
    <name evidence="3" type="ORF">Mal52_00220</name>
</gene>
<keyword evidence="1" id="KW-0812">Transmembrane</keyword>
<evidence type="ECO:0000313" key="4">
    <source>
        <dbReference type="Proteomes" id="UP000319383"/>
    </source>
</evidence>
<feature type="transmembrane region" description="Helical" evidence="1">
    <location>
        <begin position="313"/>
        <end position="332"/>
    </location>
</feature>
<dbReference type="AlphaFoldDB" id="A0A517ZGJ3"/>
<feature type="transmembrane region" description="Helical" evidence="1">
    <location>
        <begin position="251"/>
        <end position="273"/>
    </location>
</feature>
<dbReference type="Proteomes" id="UP000319383">
    <property type="component" value="Chromosome"/>
</dbReference>
<feature type="transmembrane region" description="Helical" evidence="1">
    <location>
        <begin position="401"/>
        <end position="421"/>
    </location>
</feature>
<dbReference type="Pfam" id="PF04892">
    <property type="entry name" value="VanZ"/>
    <property type="match status" value="3"/>
</dbReference>
<name>A0A517ZGJ3_9PLAN</name>
<feature type="transmembrane region" description="Helical" evidence="1">
    <location>
        <begin position="93"/>
        <end position="115"/>
    </location>
</feature>
<dbReference type="InterPro" id="IPR053150">
    <property type="entry name" value="Teicoplanin_resist-assoc"/>
</dbReference>
<evidence type="ECO:0000259" key="2">
    <source>
        <dbReference type="Pfam" id="PF04892"/>
    </source>
</evidence>
<feature type="transmembrane region" description="Helical" evidence="1">
    <location>
        <begin position="12"/>
        <end position="31"/>
    </location>
</feature>
<keyword evidence="1" id="KW-0472">Membrane</keyword>
<evidence type="ECO:0000313" key="3">
    <source>
        <dbReference type="EMBL" id="QDU41569.1"/>
    </source>
</evidence>
<dbReference type="KEGG" id="sdyn:Mal52_00220"/>
<dbReference type="InterPro" id="IPR006976">
    <property type="entry name" value="VanZ-like"/>
</dbReference>
<feature type="domain" description="VanZ-like" evidence="2">
    <location>
        <begin position="171"/>
        <end position="294"/>
    </location>
</feature>
<reference evidence="3 4" key="1">
    <citation type="submission" date="2019-02" db="EMBL/GenBank/DDBJ databases">
        <title>Deep-cultivation of Planctomycetes and their phenomic and genomic characterization uncovers novel biology.</title>
        <authorList>
            <person name="Wiegand S."/>
            <person name="Jogler M."/>
            <person name="Boedeker C."/>
            <person name="Pinto D."/>
            <person name="Vollmers J."/>
            <person name="Rivas-Marin E."/>
            <person name="Kohn T."/>
            <person name="Peeters S.H."/>
            <person name="Heuer A."/>
            <person name="Rast P."/>
            <person name="Oberbeckmann S."/>
            <person name="Bunk B."/>
            <person name="Jeske O."/>
            <person name="Meyerdierks A."/>
            <person name="Storesund J.E."/>
            <person name="Kallscheuer N."/>
            <person name="Luecker S."/>
            <person name="Lage O.M."/>
            <person name="Pohl T."/>
            <person name="Merkel B.J."/>
            <person name="Hornburger P."/>
            <person name="Mueller R.-W."/>
            <person name="Bruemmer F."/>
            <person name="Labrenz M."/>
            <person name="Spormann A.M."/>
            <person name="Op den Camp H."/>
            <person name="Overmann J."/>
            <person name="Amann R."/>
            <person name="Jetten M.S.M."/>
            <person name="Mascher T."/>
            <person name="Medema M.H."/>
            <person name="Devos D.P."/>
            <person name="Kaster A.-K."/>
            <person name="Ovreas L."/>
            <person name="Rohde M."/>
            <person name="Galperin M.Y."/>
            <person name="Jogler C."/>
        </authorList>
    </citation>
    <scope>NUCLEOTIDE SEQUENCE [LARGE SCALE GENOMIC DNA]</scope>
    <source>
        <strain evidence="3 4">Mal52</strain>
    </source>
</reference>
<feature type="transmembrane region" description="Helical" evidence="1">
    <location>
        <begin position="127"/>
        <end position="144"/>
    </location>
</feature>
<keyword evidence="4" id="KW-1185">Reference proteome</keyword>
<sequence length="458" mass="51071">MPSPVVAPAPRRTHYAALALFFITIAVYGSWVPFETITLSTAEAWEIIRAEPLIAFGRIDRSDWATNVLLFVPISFCLLGASSVDRRRPLHWWLSIPTILVGCLALSICLEVGQLWLPKRYYSNADIIAQCLGAMIGIGLWWYAGETITTWLRTYSGQTGTRRQISWLLQAYLAGLVIYAVLPLNLTIHPEELYEKLVSNRFVLIPFSQTQWNWQTLGEFSTDVLVFVPVGALAAIGWLPPGRTLRSLPESIFVGAGIVLLVELCQLPVMSRFTDATDLITGTIGVASGAAITHALMPRNQSATAPYSGLRTWHWLLITGIYSLILVIYFSLPFELIEDRTLVRERFQQMLRVPGASLLTVSQFRALTEILRKTLLFLPLGAILARTVYYPTATRKTRWMLWTACLIYTMALGMLIEVAQVPNSHHTPDVSDALLCTIGAAVGLIVTARLLRHHHESA</sequence>
<dbReference type="PANTHER" id="PTHR36834:SF1">
    <property type="entry name" value="INTEGRAL MEMBRANE PROTEIN"/>
    <property type="match status" value="1"/>
</dbReference>
<feature type="domain" description="VanZ-like" evidence="2">
    <location>
        <begin position="29"/>
        <end position="142"/>
    </location>
</feature>
<dbReference type="RefSeq" id="WP_145373596.1">
    <property type="nucleotide sequence ID" value="NZ_CP036276.1"/>
</dbReference>
<proteinExistence type="predicted"/>
<feature type="transmembrane region" description="Helical" evidence="1">
    <location>
        <begin position="165"/>
        <end position="186"/>
    </location>
</feature>
<keyword evidence="1" id="KW-1133">Transmembrane helix</keyword>
<dbReference type="PANTHER" id="PTHR36834">
    <property type="entry name" value="MEMBRANE PROTEIN-RELATED"/>
    <property type="match status" value="1"/>
</dbReference>
<dbReference type="EMBL" id="CP036276">
    <property type="protein sequence ID" value="QDU41569.1"/>
    <property type="molecule type" value="Genomic_DNA"/>
</dbReference>
<accession>A0A517ZGJ3</accession>